<evidence type="ECO:0000313" key="2">
    <source>
        <dbReference type="EMBL" id="CAG8460739.1"/>
    </source>
</evidence>
<accession>A0A9N8VU94</accession>
<dbReference type="Pfam" id="PF07534">
    <property type="entry name" value="TLD"/>
    <property type="match status" value="1"/>
</dbReference>
<dbReference type="OrthoDB" id="2441513at2759"/>
<organism evidence="2 3">
    <name type="scientific">Acaulospora morrowiae</name>
    <dbReference type="NCBI Taxonomy" id="94023"/>
    <lineage>
        <taxon>Eukaryota</taxon>
        <taxon>Fungi</taxon>
        <taxon>Fungi incertae sedis</taxon>
        <taxon>Mucoromycota</taxon>
        <taxon>Glomeromycotina</taxon>
        <taxon>Glomeromycetes</taxon>
        <taxon>Diversisporales</taxon>
        <taxon>Acaulosporaceae</taxon>
        <taxon>Acaulospora</taxon>
    </lineage>
</organism>
<dbReference type="InterPro" id="IPR006571">
    <property type="entry name" value="TLDc_dom"/>
</dbReference>
<evidence type="ECO:0000313" key="3">
    <source>
        <dbReference type="Proteomes" id="UP000789342"/>
    </source>
</evidence>
<dbReference type="SMART" id="SM00584">
    <property type="entry name" value="TLDc"/>
    <property type="match status" value="1"/>
</dbReference>
<proteinExistence type="predicted"/>
<dbReference type="Proteomes" id="UP000789342">
    <property type="component" value="Unassembled WGS sequence"/>
</dbReference>
<name>A0A9N8VU94_9GLOM</name>
<dbReference type="EMBL" id="CAJVPV010000514">
    <property type="protein sequence ID" value="CAG8460739.1"/>
    <property type="molecule type" value="Genomic_DNA"/>
</dbReference>
<dbReference type="PROSITE" id="PS51886">
    <property type="entry name" value="TLDC"/>
    <property type="match status" value="1"/>
</dbReference>
<sequence>MIPSSLIADYNLWDSSTKFRPNIKDVLEQLNQPIPEQYKDVSSSIINQEHIAKIAYWISGSDSCEFHLAFSSNRDGKTIDSFHKKCDNKLKTILVLKVKGTSEILGGYNPIGWRKEKSTGYKETNESFIFSFNEGRATKSCVINPKKAIYCNRNYGPSFGFRDLTLCSNTFSSNMWFSMRKYYDTPIRSSGGSFEVENYEVFEIIDSDSDRFSNVDDLHRNELSDQYSYKLSLIKRLFKYKR</sequence>
<keyword evidence="3" id="KW-1185">Reference proteome</keyword>
<dbReference type="PANTHER" id="PTHR23354">
    <property type="entry name" value="NUCLEOLAR PROTEIN 7/ESTROGEN RECEPTOR COACTIVATOR-RELATED"/>
    <property type="match status" value="1"/>
</dbReference>
<protein>
    <submittedName>
        <fullName evidence="2">13346_t:CDS:1</fullName>
    </submittedName>
</protein>
<dbReference type="PANTHER" id="PTHR23354:SF122">
    <property type="entry name" value="GTPASE-ACTIVATING PROTEIN SKYWALKER"/>
    <property type="match status" value="1"/>
</dbReference>
<evidence type="ECO:0000259" key="1">
    <source>
        <dbReference type="PROSITE" id="PS51886"/>
    </source>
</evidence>
<reference evidence="2" key="1">
    <citation type="submission" date="2021-06" db="EMBL/GenBank/DDBJ databases">
        <authorList>
            <person name="Kallberg Y."/>
            <person name="Tangrot J."/>
            <person name="Rosling A."/>
        </authorList>
    </citation>
    <scope>NUCLEOTIDE SEQUENCE</scope>
    <source>
        <strain evidence="2">CL551</strain>
    </source>
</reference>
<gene>
    <name evidence="2" type="ORF">AMORRO_LOCUS1384</name>
</gene>
<feature type="domain" description="TLDc" evidence="1">
    <location>
        <begin position="44"/>
        <end position="205"/>
    </location>
</feature>
<dbReference type="AlphaFoldDB" id="A0A9N8VU94"/>
<comment type="caution">
    <text evidence="2">The sequence shown here is derived from an EMBL/GenBank/DDBJ whole genome shotgun (WGS) entry which is preliminary data.</text>
</comment>